<dbReference type="AlphaFoldDB" id="A0A327Q7A3"/>
<dbReference type="Gene3D" id="3.40.1660.10">
    <property type="entry name" value="EreA-like (biosynthetic domain)"/>
    <property type="match status" value="2"/>
</dbReference>
<dbReference type="Pfam" id="PF05139">
    <property type="entry name" value="Erythro_esteras"/>
    <property type="match status" value="1"/>
</dbReference>
<accession>A0A327Q7A3</accession>
<dbReference type="RefSeq" id="WP_111599796.1">
    <property type="nucleotide sequence ID" value="NZ_QLLL01000009.1"/>
</dbReference>
<comment type="caution">
    <text evidence="2">The sequence shown here is derived from an EMBL/GenBank/DDBJ whole genome shotgun (WGS) entry which is preliminary data.</text>
</comment>
<dbReference type="Proteomes" id="UP000249547">
    <property type="component" value="Unassembled WGS sequence"/>
</dbReference>
<dbReference type="SUPFAM" id="SSF159501">
    <property type="entry name" value="EreA/ChaN-like"/>
    <property type="match status" value="1"/>
</dbReference>
<feature type="signal peptide" evidence="1">
    <location>
        <begin position="1"/>
        <end position="24"/>
    </location>
</feature>
<dbReference type="PANTHER" id="PTHR31299">
    <property type="entry name" value="ESTERASE, PUTATIVE (AFU_ORTHOLOGUE AFUA_1G05850)-RELATED"/>
    <property type="match status" value="1"/>
</dbReference>
<dbReference type="EMBL" id="QLLL01000009">
    <property type="protein sequence ID" value="RAI99844.1"/>
    <property type="molecule type" value="Genomic_DNA"/>
</dbReference>
<sequence>MKKLCFTLAFTAIISLFLQLPVIAQVKPLNPATNDFSALKSAIGNARIVLLGEQTHGEASTFEMKTQLIKYLHEEMNFDVLAFESGLFDCAEIWQRTLKGADFAAQLPGNLFYMYAGSQEMKPLFNYVQSLVGTPQQLSITGFDSQHSGGFAKKELFPAFEAFLQKRAANLLDSNFNTFKKVTIATINSNTYRPSEEEKKAFLSTVQRLKISLNGNLITDRMEGENIFSMLGFWNQVVASIESQALRYWQMVEGNEVSVRDLQMANNLIWLAEQAYPGKKIIVWAHNIHIAKNTDQMIVPNSPDLQAYLSSYKPMGETINRYFGKKAFTIGFNSSEGTFVNYTDFKVLPVPAVDPTSLEAKFAQEKLPIQLCNFHGLGKWWHTPQLSTLFDFVPVKADWSKVYDAILYIKTATPTTK</sequence>
<feature type="chain" id="PRO_5016309379" evidence="1">
    <location>
        <begin position="25"/>
        <end position="417"/>
    </location>
</feature>
<gene>
    <name evidence="2" type="ORF">LX64_04397</name>
</gene>
<name>A0A327Q7A3_9BACT</name>
<keyword evidence="3" id="KW-1185">Reference proteome</keyword>
<dbReference type="GO" id="GO:0046677">
    <property type="term" value="P:response to antibiotic"/>
    <property type="evidence" value="ECO:0007669"/>
    <property type="project" value="InterPro"/>
</dbReference>
<dbReference type="OrthoDB" id="9810066at2"/>
<protein>
    <submittedName>
        <fullName evidence="2">Erythromycin esterase</fullName>
    </submittedName>
</protein>
<proteinExistence type="predicted"/>
<evidence type="ECO:0000313" key="2">
    <source>
        <dbReference type="EMBL" id="RAI99844.1"/>
    </source>
</evidence>
<dbReference type="PANTHER" id="PTHR31299:SF0">
    <property type="entry name" value="ESTERASE, PUTATIVE (AFU_ORTHOLOGUE AFUA_1G05850)-RELATED"/>
    <property type="match status" value="1"/>
</dbReference>
<evidence type="ECO:0000313" key="3">
    <source>
        <dbReference type="Proteomes" id="UP000249547"/>
    </source>
</evidence>
<dbReference type="CDD" id="cd14728">
    <property type="entry name" value="Ere-like"/>
    <property type="match status" value="1"/>
</dbReference>
<reference evidence="2 3" key="1">
    <citation type="submission" date="2018-06" db="EMBL/GenBank/DDBJ databases">
        <title>Genomic Encyclopedia of Archaeal and Bacterial Type Strains, Phase II (KMG-II): from individual species to whole genera.</title>
        <authorList>
            <person name="Goeker M."/>
        </authorList>
    </citation>
    <scope>NUCLEOTIDE SEQUENCE [LARGE SCALE GENOMIC DNA]</scope>
    <source>
        <strain evidence="2 3">DSM 23857</strain>
    </source>
</reference>
<organism evidence="2 3">
    <name type="scientific">Chitinophaga skermanii</name>
    <dbReference type="NCBI Taxonomy" id="331697"/>
    <lineage>
        <taxon>Bacteria</taxon>
        <taxon>Pseudomonadati</taxon>
        <taxon>Bacteroidota</taxon>
        <taxon>Chitinophagia</taxon>
        <taxon>Chitinophagales</taxon>
        <taxon>Chitinophagaceae</taxon>
        <taxon>Chitinophaga</taxon>
    </lineage>
</organism>
<keyword evidence="1" id="KW-0732">Signal</keyword>
<dbReference type="InterPro" id="IPR052036">
    <property type="entry name" value="Hydrolase/PRTase-associated"/>
</dbReference>
<dbReference type="InterPro" id="IPR007815">
    <property type="entry name" value="Emycin_Estase"/>
</dbReference>
<evidence type="ECO:0000256" key="1">
    <source>
        <dbReference type="SAM" id="SignalP"/>
    </source>
</evidence>